<evidence type="ECO:0000313" key="2">
    <source>
        <dbReference type="Proteomes" id="UP001283361"/>
    </source>
</evidence>
<dbReference type="EMBL" id="JAWDGP010002185">
    <property type="protein sequence ID" value="KAK3784837.1"/>
    <property type="molecule type" value="Genomic_DNA"/>
</dbReference>
<protein>
    <submittedName>
        <fullName evidence="1">Uncharacterized protein</fullName>
    </submittedName>
</protein>
<keyword evidence="2" id="KW-1185">Reference proteome</keyword>
<reference evidence="1" key="1">
    <citation type="journal article" date="2023" name="G3 (Bethesda)">
        <title>A reference genome for the long-term kleptoplast-retaining sea slug Elysia crispata morphotype clarki.</title>
        <authorList>
            <person name="Eastman K.E."/>
            <person name="Pendleton A.L."/>
            <person name="Shaikh M.A."/>
            <person name="Suttiyut T."/>
            <person name="Ogas R."/>
            <person name="Tomko P."/>
            <person name="Gavelis G."/>
            <person name="Widhalm J.R."/>
            <person name="Wisecaver J.H."/>
        </authorList>
    </citation>
    <scope>NUCLEOTIDE SEQUENCE</scope>
    <source>
        <strain evidence="1">ECLA1</strain>
    </source>
</reference>
<evidence type="ECO:0000313" key="1">
    <source>
        <dbReference type="EMBL" id="KAK3784837.1"/>
    </source>
</evidence>
<sequence length="71" mass="8144">MEQAEAAAQVEEKTLDGCPKRFYRNMKLNEKGRGKTTVQRWLAGSDLDKDILVLLHAVISVEEQRGWKIED</sequence>
<dbReference type="Proteomes" id="UP001283361">
    <property type="component" value="Unassembled WGS sequence"/>
</dbReference>
<name>A0AAE1AC28_9GAST</name>
<dbReference type="AlphaFoldDB" id="A0AAE1AC28"/>
<comment type="caution">
    <text evidence="1">The sequence shown here is derived from an EMBL/GenBank/DDBJ whole genome shotgun (WGS) entry which is preliminary data.</text>
</comment>
<gene>
    <name evidence="1" type="ORF">RRG08_056796</name>
</gene>
<proteinExistence type="predicted"/>
<accession>A0AAE1AC28</accession>
<organism evidence="1 2">
    <name type="scientific">Elysia crispata</name>
    <name type="common">lettuce slug</name>
    <dbReference type="NCBI Taxonomy" id="231223"/>
    <lineage>
        <taxon>Eukaryota</taxon>
        <taxon>Metazoa</taxon>
        <taxon>Spiralia</taxon>
        <taxon>Lophotrochozoa</taxon>
        <taxon>Mollusca</taxon>
        <taxon>Gastropoda</taxon>
        <taxon>Heterobranchia</taxon>
        <taxon>Euthyneura</taxon>
        <taxon>Panpulmonata</taxon>
        <taxon>Sacoglossa</taxon>
        <taxon>Placobranchoidea</taxon>
        <taxon>Plakobranchidae</taxon>
        <taxon>Elysia</taxon>
    </lineage>
</organism>